<dbReference type="Proteomes" id="UP000646827">
    <property type="component" value="Unassembled WGS sequence"/>
</dbReference>
<dbReference type="InterPro" id="IPR003578">
    <property type="entry name" value="Small_GTPase_Rho"/>
</dbReference>
<dbReference type="SMART" id="SM00174">
    <property type="entry name" value="RHO"/>
    <property type="match status" value="1"/>
</dbReference>
<keyword evidence="3" id="KW-0342">GTP-binding</keyword>
<proteinExistence type="inferred from homology"/>
<dbReference type="GO" id="GO:0005525">
    <property type="term" value="F:GTP binding"/>
    <property type="evidence" value="ECO:0007669"/>
    <property type="project" value="UniProtKB-KW"/>
</dbReference>
<dbReference type="PROSITE" id="PS51420">
    <property type="entry name" value="RHO"/>
    <property type="match status" value="1"/>
</dbReference>
<reference evidence="4 5" key="1">
    <citation type="submission" date="2020-12" db="EMBL/GenBank/DDBJ databases">
        <title>Metabolic potential, ecology and presence of endohyphal bacteria is reflected in genomic diversity of Mucoromycotina.</title>
        <authorList>
            <person name="Muszewska A."/>
            <person name="Okrasinska A."/>
            <person name="Steczkiewicz K."/>
            <person name="Drgas O."/>
            <person name="Orlowska M."/>
            <person name="Perlinska-Lenart U."/>
            <person name="Aleksandrzak-Piekarczyk T."/>
            <person name="Szatraj K."/>
            <person name="Zielenkiewicz U."/>
            <person name="Pilsyk S."/>
            <person name="Malc E."/>
            <person name="Mieczkowski P."/>
            <person name="Kruszewska J.S."/>
            <person name="Biernat P."/>
            <person name="Pawlowska J."/>
        </authorList>
    </citation>
    <scope>NUCLEOTIDE SEQUENCE [LARGE SCALE GENOMIC DNA]</scope>
    <source>
        <strain evidence="4 5">CBS 142.35</strain>
    </source>
</reference>
<gene>
    <name evidence="4" type="ORF">INT45_007491</name>
</gene>
<dbReference type="InterPro" id="IPR005225">
    <property type="entry name" value="Small_GTP-bd"/>
</dbReference>
<dbReference type="Gene3D" id="3.40.50.300">
    <property type="entry name" value="P-loop containing nucleotide triphosphate hydrolases"/>
    <property type="match status" value="1"/>
</dbReference>
<dbReference type="InterPro" id="IPR027417">
    <property type="entry name" value="P-loop_NTPase"/>
</dbReference>
<dbReference type="GO" id="GO:0007264">
    <property type="term" value="P:small GTPase-mediated signal transduction"/>
    <property type="evidence" value="ECO:0007669"/>
    <property type="project" value="InterPro"/>
</dbReference>
<evidence type="ECO:0000313" key="5">
    <source>
        <dbReference type="Proteomes" id="UP000646827"/>
    </source>
</evidence>
<sequence>MSKVIQRKLVIVGDGACGKTSLLTVFSHGDFPRGHVPTVFDNFVKDFDVDGQHVELALYDTAGQEDYDRLRPLSYPDTHVLLIAFAIDLPDSLDNITEKWLPEVLEHCPDVPYLLVACKKDLREDSRTIQELAKVSSSPVSYEQGLDVSNKIGAYAYIECSAKSGDAVEDVFATAIRATNQKKNSNGKDKKCVLM</sequence>
<dbReference type="PROSITE" id="PS51421">
    <property type="entry name" value="RAS"/>
    <property type="match status" value="1"/>
</dbReference>
<name>A0A8H7VLV4_9FUNG</name>
<dbReference type="InterPro" id="IPR001806">
    <property type="entry name" value="Small_GTPase"/>
</dbReference>
<dbReference type="Pfam" id="PF00071">
    <property type="entry name" value="Ras"/>
    <property type="match status" value="1"/>
</dbReference>
<dbReference type="NCBIfam" id="TIGR00231">
    <property type="entry name" value="small_GTP"/>
    <property type="match status" value="1"/>
</dbReference>
<organism evidence="4 5">
    <name type="scientific">Circinella minor</name>
    <dbReference type="NCBI Taxonomy" id="1195481"/>
    <lineage>
        <taxon>Eukaryota</taxon>
        <taxon>Fungi</taxon>
        <taxon>Fungi incertae sedis</taxon>
        <taxon>Mucoromycota</taxon>
        <taxon>Mucoromycotina</taxon>
        <taxon>Mucoromycetes</taxon>
        <taxon>Mucorales</taxon>
        <taxon>Lichtheimiaceae</taxon>
        <taxon>Circinella</taxon>
    </lineage>
</organism>
<dbReference type="SMART" id="SM00175">
    <property type="entry name" value="RAB"/>
    <property type="match status" value="1"/>
</dbReference>
<protein>
    <recommendedName>
        <fullName evidence="6">GTP-binding protein rhoA</fullName>
    </recommendedName>
</protein>
<evidence type="ECO:0000256" key="1">
    <source>
        <dbReference type="ARBA" id="ARBA00010142"/>
    </source>
</evidence>
<dbReference type="SUPFAM" id="SSF52540">
    <property type="entry name" value="P-loop containing nucleoside triphosphate hydrolases"/>
    <property type="match status" value="1"/>
</dbReference>
<dbReference type="OrthoDB" id="8830751at2759"/>
<keyword evidence="5" id="KW-1185">Reference proteome</keyword>
<dbReference type="EMBL" id="JAEPRB010000007">
    <property type="protein sequence ID" value="KAG2227466.1"/>
    <property type="molecule type" value="Genomic_DNA"/>
</dbReference>
<dbReference type="SMART" id="SM00173">
    <property type="entry name" value="RAS"/>
    <property type="match status" value="1"/>
</dbReference>
<comment type="caution">
    <text evidence="4">The sequence shown here is derived from an EMBL/GenBank/DDBJ whole genome shotgun (WGS) entry which is preliminary data.</text>
</comment>
<evidence type="ECO:0000313" key="4">
    <source>
        <dbReference type="EMBL" id="KAG2227466.1"/>
    </source>
</evidence>
<evidence type="ECO:0008006" key="6">
    <source>
        <dbReference type="Google" id="ProtNLM"/>
    </source>
</evidence>
<dbReference type="PANTHER" id="PTHR24072">
    <property type="entry name" value="RHO FAMILY GTPASE"/>
    <property type="match status" value="1"/>
</dbReference>
<evidence type="ECO:0000256" key="3">
    <source>
        <dbReference type="ARBA" id="ARBA00023134"/>
    </source>
</evidence>
<dbReference type="PRINTS" id="PR00449">
    <property type="entry name" value="RASTRNSFRMNG"/>
</dbReference>
<dbReference type="GO" id="GO:0003924">
    <property type="term" value="F:GTPase activity"/>
    <property type="evidence" value="ECO:0007669"/>
    <property type="project" value="InterPro"/>
</dbReference>
<comment type="similarity">
    <text evidence="1">Belongs to the small GTPase superfamily. Rho family.</text>
</comment>
<evidence type="ECO:0000256" key="2">
    <source>
        <dbReference type="ARBA" id="ARBA00022741"/>
    </source>
</evidence>
<dbReference type="AlphaFoldDB" id="A0A8H7VLV4"/>
<dbReference type="PROSITE" id="PS51419">
    <property type="entry name" value="RAB"/>
    <property type="match status" value="1"/>
</dbReference>
<dbReference type="FunFam" id="3.40.50.300:FF:001179">
    <property type="entry name" value="Rho family GTPase"/>
    <property type="match status" value="1"/>
</dbReference>
<keyword evidence="2" id="KW-0547">Nucleotide-binding</keyword>
<accession>A0A8H7VLV4</accession>